<accession>A0A8S1MF02</accession>
<keyword evidence="2" id="KW-1185">Reference proteome</keyword>
<comment type="caution">
    <text evidence="1">The sequence shown here is derived from an EMBL/GenBank/DDBJ whole genome shotgun (WGS) entry which is preliminary data.</text>
</comment>
<evidence type="ECO:0000313" key="2">
    <source>
        <dbReference type="Proteomes" id="UP000692954"/>
    </source>
</evidence>
<evidence type="ECO:0000313" key="1">
    <source>
        <dbReference type="EMBL" id="CAD8075206.1"/>
    </source>
</evidence>
<dbReference type="EMBL" id="CAJJDN010000033">
    <property type="protein sequence ID" value="CAD8075206.1"/>
    <property type="molecule type" value="Genomic_DNA"/>
</dbReference>
<dbReference type="AlphaFoldDB" id="A0A8S1MF02"/>
<gene>
    <name evidence="1" type="ORF">PSON_ATCC_30995.1.T0330110</name>
</gene>
<dbReference type="Proteomes" id="UP000692954">
    <property type="component" value="Unassembled WGS sequence"/>
</dbReference>
<organism evidence="1 2">
    <name type="scientific">Paramecium sonneborni</name>
    <dbReference type="NCBI Taxonomy" id="65129"/>
    <lineage>
        <taxon>Eukaryota</taxon>
        <taxon>Sar</taxon>
        <taxon>Alveolata</taxon>
        <taxon>Ciliophora</taxon>
        <taxon>Intramacronucleata</taxon>
        <taxon>Oligohymenophorea</taxon>
        <taxon>Peniculida</taxon>
        <taxon>Parameciidae</taxon>
        <taxon>Paramecium</taxon>
    </lineage>
</organism>
<reference evidence="1" key="1">
    <citation type="submission" date="2021-01" db="EMBL/GenBank/DDBJ databases">
        <authorList>
            <consortium name="Genoscope - CEA"/>
            <person name="William W."/>
        </authorList>
    </citation>
    <scope>NUCLEOTIDE SEQUENCE</scope>
</reference>
<protein>
    <submittedName>
        <fullName evidence="1">Uncharacterized protein</fullName>
    </submittedName>
</protein>
<sequence>MILMKLLLNLIQICRNKIQWNNLHKLQTIFIYQLRGIFKLQQNNANLLALQILNFGQTDHTLTIIFERLRNTSIIIALIIKYKQPKKNLPQKIQQFGQTIYDINFLNIIRILLYSKSQQYGVMKI</sequence>
<name>A0A8S1MF02_9CILI</name>
<proteinExistence type="predicted"/>